<keyword evidence="4" id="KW-0964">Secreted</keyword>
<feature type="domain" description="CFEM" evidence="11">
    <location>
        <begin position="3"/>
        <end position="120"/>
    </location>
</feature>
<feature type="disulfide bond" evidence="9">
    <location>
        <begin position="48"/>
        <end position="55"/>
    </location>
</feature>
<keyword evidence="5" id="KW-0325">Glycoprotein</keyword>
<evidence type="ECO:0000256" key="7">
    <source>
        <dbReference type="ARBA" id="ARBA00023157"/>
    </source>
</evidence>
<keyword evidence="13" id="KW-1185">Reference proteome</keyword>
<name>A0A167DIY8_9HYPO</name>
<dbReference type="AlphaFoldDB" id="A0A167DIY8"/>
<evidence type="ECO:0000313" key="12">
    <source>
        <dbReference type="EMBL" id="OAA42460.1"/>
    </source>
</evidence>
<evidence type="ECO:0000256" key="4">
    <source>
        <dbReference type="ARBA" id="ARBA00022525"/>
    </source>
</evidence>
<sequence length="148" mass="15695">MKFTTAIIAVVATVAVASPFAAHNGTHGDLPKCASECLERIVKEKTNCKMDDYKCMCDKKTQAAVGKIAADCIFKSCNAGQAMKAKAVAEKTCKAVHKAAEAEARAKNTTIAQNTTIHARTFLVRNTTVHGLAALARNSTANRTLVSV</sequence>
<gene>
    <name evidence="12" type="ORF">BBO_05123</name>
</gene>
<evidence type="ECO:0000256" key="2">
    <source>
        <dbReference type="ARBA" id="ARBA00004613"/>
    </source>
</evidence>
<dbReference type="PROSITE" id="PS52012">
    <property type="entry name" value="CFEM"/>
    <property type="match status" value="1"/>
</dbReference>
<dbReference type="GO" id="GO:0046872">
    <property type="term" value="F:metal ion binding"/>
    <property type="evidence" value="ECO:0007669"/>
    <property type="project" value="UniProtKB-UniRule"/>
</dbReference>
<keyword evidence="7 9" id="KW-1015">Disulfide bond</keyword>
<keyword evidence="9" id="KW-0479">Metal-binding</keyword>
<evidence type="ECO:0000256" key="8">
    <source>
        <dbReference type="ARBA" id="ARBA00023288"/>
    </source>
</evidence>
<evidence type="ECO:0000259" key="11">
    <source>
        <dbReference type="PROSITE" id="PS52012"/>
    </source>
</evidence>
<evidence type="ECO:0000256" key="9">
    <source>
        <dbReference type="PROSITE-ProRule" id="PRU01356"/>
    </source>
</evidence>
<dbReference type="Proteomes" id="UP000076863">
    <property type="component" value="Unassembled WGS sequence"/>
</dbReference>
<dbReference type="InterPro" id="IPR008427">
    <property type="entry name" value="Extracellular_membr_CFEM_dom"/>
</dbReference>
<evidence type="ECO:0000256" key="6">
    <source>
        <dbReference type="ARBA" id="ARBA00022729"/>
    </source>
</evidence>
<keyword evidence="8" id="KW-0449">Lipoprotein</keyword>
<feature type="signal peptide" evidence="10">
    <location>
        <begin position="1"/>
        <end position="17"/>
    </location>
</feature>
<comment type="caution">
    <text evidence="9">Lacks conserved residue(s) required for the propagation of feature annotation.</text>
</comment>
<proteinExistence type="inferred from homology"/>
<reference evidence="12 13" key="1">
    <citation type="journal article" date="2016" name="Genome Biol. Evol.">
        <title>Divergent and convergent evolution of fungal pathogenicity.</title>
        <authorList>
            <person name="Shang Y."/>
            <person name="Xiao G."/>
            <person name="Zheng P."/>
            <person name="Cen K."/>
            <person name="Zhan S."/>
            <person name="Wang C."/>
        </authorList>
    </citation>
    <scope>NUCLEOTIDE SEQUENCE [LARGE SCALE GENOMIC DNA]</scope>
    <source>
        <strain evidence="12 13">RCEF 3172</strain>
    </source>
</reference>
<organism evidence="12 13">
    <name type="scientific">Beauveria brongniartii RCEF 3172</name>
    <dbReference type="NCBI Taxonomy" id="1081107"/>
    <lineage>
        <taxon>Eukaryota</taxon>
        <taxon>Fungi</taxon>
        <taxon>Dikarya</taxon>
        <taxon>Ascomycota</taxon>
        <taxon>Pezizomycotina</taxon>
        <taxon>Sordariomycetes</taxon>
        <taxon>Hypocreomycetidae</taxon>
        <taxon>Hypocreales</taxon>
        <taxon>Cordycipitaceae</taxon>
        <taxon>Beauveria</taxon>
        <taxon>Beauveria brongniartii</taxon>
    </lineage>
</organism>
<dbReference type="GO" id="GO:0098552">
    <property type="term" value="C:side of membrane"/>
    <property type="evidence" value="ECO:0007669"/>
    <property type="project" value="UniProtKB-KW"/>
</dbReference>
<evidence type="ECO:0000256" key="1">
    <source>
        <dbReference type="ARBA" id="ARBA00004589"/>
    </source>
</evidence>
<keyword evidence="5" id="KW-0336">GPI-anchor</keyword>
<keyword evidence="5" id="KW-0472">Membrane</keyword>
<accession>A0A167DIY8</accession>
<dbReference type="Pfam" id="PF05730">
    <property type="entry name" value="CFEM"/>
    <property type="match status" value="1"/>
</dbReference>
<keyword evidence="6 10" id="KW-0732">Signal</keyword>
<evidence type="ECO:0000256" key="10">
    <source>
        <dbReference type="SAM" id="SignalP"/>
    </source>
</evidence>
<comment type="similarity">
    <text evidence="3">Belongs to the RBT5 family.</text>
</comment>
<keyword evidence="9" id="KW-0408">Iron</keyword>
<feature type="chain" id="PRO_5007885202" evidence="10">
    <location>
        <begin position="18"/>
        <end position="148"/>
    </location>
</feature>
<evidence type="ECO:0000256" key="3">
    <source>
        <dbReference type="ARBA" id="ARBA00010031"/>
    </source>
</evidence>
<feature type="binding site" description="axial binding residue" evidence="9">
    <location>
        <position position="52"/>
    </location>
    <ligand>
        <name>heme</name>
        <dbReference type="ChEBI" id="CHEBI:30413"/>
    </ligand>
    <ligandPart>
        <name>Fe</name>
        <dbReference type="ChEBI" id="CHEBI:18248"/>
    </ligandPart>
</feature>
<dbReference type="GO" id="GO:0005576">
    <property type="term" value="C:extracellular region"/>
    <property type="evidence" value="ECO:0007669"/>
    <property type="project" value="UniProtKB-SubCell"/>
</dbReference>
<dbReference type="EMBL" id="AZHA01000014">
    <property type="protein sequence ID" value="OAA42460.1"/>
    <property type="molecule type" value="Genomic_DNA"/>
</dbReference>
<comment type="caution">
    <text evidence="12">The sequence shown here is derived from an EMBL/GenBank/DDBJ whole genome shotgun (WGS) entry which is preliminary data.</text>
</comment>
<comment type="subcellular location">
    <subcellularLocation>
        <location evidence="1">Membrane</location>
        <topology evidence="1">Lipid-anchor</topology>
        <topology evidence="1">GPI-anchor</topology>
    </subcellularLocation>
    <subcellularLocation>
        <location evidence="2">Secreted</location>
    </subcellularLocation>
</comment>
<dbReference type="OrthoDB" id="10486869at2759"/>
<evidence type="ECO:0000313" key="13">
    <source>
        <dbReference type="Proteomes" id="UP000076863"/>
    </source>
</evidence>
<protein>
    <submittedName>
        <fullName evidence="12">Extracellular membrane protein, CFEM domain protein</fullName>
    </submittedName>
</protein>
<evidence type="ECO:0000256" key="5">
    <source>
        <dbReference type="ARBA" id="ARBA00022622"/>
    </source>
</evidence>
<keyword evidence="9" id="KW-0349">Heme</keyword>